<reference evidence="5 6" key="1">
    <citation type="submission" date="2016-06" db="EMBL/GenBank/DDBJ databases">
        <authorList>
            <person name="Olsen C.W."/>
            <person name="Carey S."/>
            <person name="Hinshaw L."/>
            <person name="Karasin A.I."/>
        </authorList>
    </citation>
    <scope>NUCLEOTIDE SEQUENCE [LARGE SCALE GENOMIC DNA]</scope>
    <source>
        <strain evidence="5 6">LZ-22</strain>
    </source>
</reference>
<comment type="subcellular location">
    <subcellularLocation>
        <location evidence="1">Cytoplasm</location>
    </subcellularLocation>
</comment>
<keyword evidence="3" id="KW-0963">Cytoplasm</keyword>
<proteinExistence type="inferred from homology"/>
<evidence type="ECO:0000256" key="2">
    <source>
        <dbReference type="ARBA" id="ARBA00005718"/>
    </source>
</evidence>
<dbReference type="GO" id="GO:0002143">
    <property type="term" value="P:tRNA wobble position uridine thiolation"/>
    <property type="evidence" value="ECO:0007669"/>
    <property type="project" value="TreeGrafter"/>
</dbReference>
<dbReference type="InterPro" id="IPR025526">
    <property type="entry name" value="DsrC-like_dom_sf"/>
</dbReference>
<dbReference type="InterPro" id="IPR042072">
    <property type="entry name" value="DsrC-like_C"/>
</dbReference>
<dbReference type="Gene3D" id="3.30.1420.10">
    <property type="match status" value="1"/>
</dbReference>
<dbReference type="Gene3D" id="1.10.10.370">
    <property type="entry name" value="DsrC-like protein, C-terminal domain"/>
    <property type="match status" value="1"/>
</dbReference>
<dbReference type="NCBIfam" id="TIGR03342">
    <property type="entry name" value="dsrC_tusE_dsvC"/>
    <property type="match status" value="1"/>
</dbReference>
<keyword evidence="6" id="KW-1185">Reference proteome</keyword>
<dbReference type="RefSeq" id="WP_092606295.1">
    <property type="nucleotide sequence ID" value="NZ_FMYF01000002.1"/>
</dbReference>
<dbReference type="AlphaFoldDB" id="A0A1G6GEF8"/>
<comment type="similarity">
    <text evidence="2">Belongs to the DsrC/TusE family.</text>
</comment>
<protein>
    <submittedName>
        <fullName evidence="5">tRNA 2-thiouridine synthesizing protein E</fullName>
    </submittedName>
</protein>
<sequence>MPTNTLKDRTFQVNDEGFFTNRDEWSEDLATDLARFIDIEMDEAHWAPIRFMREDSAKTGVTPTLRRMQTVGGFDIKELYRLFPGKPAKKMAWLAGLPKPVGCV</sequence>
<dbReference type="Pfam" id="PF04358">
    <property type="entry name" value="DsrC"/>
    <property type="match status" value="1"/>
</dbReference>
<feature type="active site" description="Cysteine persulfide intermediate" evidence="4">
    <location>
        <position position="103"/>
    </location>
</feature>
<evidence type="ECO:0000313" key="5">
    <source>
        <dbReference type="EMBL" id="SDB80357.1"/>
    </source>
</evidence>
<accession>A0A1G6GEF8</accession>
<dbReference type="STRING" id="1577474.GA0111570_102147"/>
<name>A0A1G6GEF8_9ACTN</name>
<dbReference type="InterPro" id="IPR043163">
    <property type="entry name" value="DsrC-like_N"/>
</dbReference>
<dbReference type="InterPro" id="IPR007453">
    <property type="entry name" value="DsrC/TusE"/>
</dbReference>
<dbReference type="OrthoDB" id="9786347at2"/>
<evidence type="ECO:0000256" key="1">
    <source>
        <dbReference type="ARBA" id="ARBA00004496"/>
    </source>
</evidence>
<dbReference type="GO" id="GO:0097163">
    <property type="term" value="F:sulfur carrier activity"/>
    <property type="evidence" value="ECO:0007669"/>
    <property type="project" value="TreeGrafter"/>
</dbReference>
<gene>
    <name evidence="5" type="ORF">GA0111570_102147</name>
</gene>
<evidence type="ECO:0000313" key="6">
    <source>
        <dbReference type="Proteomes" id="UP000199086"/>
    </source>
</evidence>
<dbReference type="SUPFAM" id="SSF69721">
    <property type="entry name" value="DsrC, the gamma subunit of dissimilatory sulfite reductase"/>
    <property type="match status" value="1"/>
</dbReference>
<dbReference type="PANTHER" id="PTHR37010">
    <property type="entry name" value="SULFURTRANSFERASE TUSE"/>
    <property type="match status" value="1"/>
</dbReference>
<dbReference type="PANTHER" id="PTHR37010:SF1">
    <property type="entry name" value="SULFURTRANSFERASE TUSE"/>
    <property type="match status" value="1"/>
</dbReference>
<evidence type="ECO:0000256" key="3">
    <source>
        <dbReference type="ARBA" id="ARBA00022490"/>
    </source>
</evidence>
<dbReference type="EMBL" id="FMYF01000002">
    <property type="protein sequence ID" value="SDB80357.1"/>
    <property type="molecule type" value="Genomic_DNA"/>
</dbReference>
<dbReference type="Proteomes" id="UP000199086">
    <property type="component" value="Unassembled WGS sequence"/>
</dbReference>
<dbReference type="GO" id="GO:0005737">
    <property type="term" value="C:cytoplasm"/>
    <property type="evidence" value="ECO:0007669"/>
    <property type="project" value="UniProtKB-SubCell"/>
</dbReference>
<evidence type="ECO:0000256" key="4">
    <source>
        <dbReference type="PIRSR" id="PIRSR006223-50"/>
    </source>
</evidence>
<dbReference type="PIRSF" id="PIRSF006223">
    <property type="entry name" value="DsrC_TusE"/>
    <property type="match status" value="1"/>
</dbReference>
<organism evidence="5 6">
    <name type="scientific">Raineyella antarctica</name>
    <dbReference type="NCBI Taxonomy" id="1577474"/>
    <lineage>
        <taxon>Bacteria</taxon>
        <taxon>Bacillati</taxon>
        <taxon>Actinomycetota</taxon>
        <taxon>Actinomycetes</taxon>
        <taxon>Propionibacteriales</taxon>
        <taxon>Propionibacteriaceae</taxon>
        <taxon>Raineyella</taxon>
    </lineage>
</organism>